<proteinExistence type="predicted"/>
<protein>
    <recommendedName>
        <fullName evidence="3">Sce7726 family protein</fullName>
    </recommendedName>
</protein>
<name>A0A1I4P8E9_9FIRM</name>
<accession>A0A1I4P8E9</accession>
<dbReference type="AlphaFoldDB" id="A0A1I4P8E9"/>
<organism evidence="1 2">
    <name type="scientific">Pelosinus propionicus DSM 13327</name>
    <dbReference type="NCBI Taxonomy" id="1123291"/>
    <lineage>
        <taxon>Bacteria</taxon>
        <taxon>Bacillati</taxon>
        <taxon>Bacillota</taxon>
        <taxon>Negativicutes</taxon>
        <taxon>Selenomonadales</taxon>
        <taxon>Sporomusaceae</taxon>
        <taxon>Pelosinus</taxon>
    </lineage>
</organism>
<reference evidence="2" key="1">
    <citation type="submission" date="2016-10" db="EMBL/GenBank/DDBJ databases">
        <authorList>
            <person name="Varghese N."/>
            <person name="Submissions S."/>
        </authorList>
    </citation>
    <scope>NUCLEOTIDE SEQUENCE [LARGE SCALE GENOMIC DNA]</scope>
    <source>
        <strain evidence="2">DSM 13327</strain>
    </source>
</reference>
<evidence type="ECO:0000313" key="2">
    <source>
        <dbReference type="Proteomes" id="UP000199520"/>
    </source>
</evidence>
<gene>
    <name evidence="1" type="ORF">SAMN04490355_105911</name>
</gene>
<evidence type="ECO:0008006" key="3">
    <source>
        <dbReference type="Google" id="ProtNLM"/>
    </source>
</evidence>
<dbReference type="OrthoDB" id="128875at2"/>
<dbReference type="Proteomes" id="UP000199520">
    <property type="component" value="Unassembled WGS sequence"/>
</dbReference>
<evidence type="ECO:0000313" key="1">
    <source>
        <dbReference type="EMBL" id="SFM23817.1"/>
    </source>
</evidence>
<dbReference type="NCBIfam" id="NF033832">
    <property type="entry name" value="sce7726_fam"/>
    <property type="match status" value="1"/>
</dbReference>
<dbReference type="EMBL" id="FOTS01000059">
    <property type="protein sequence ID" value="SFM23817.1"/>
    <property type="molecule type" value="Genomic_DNA"/>
</dbReference>
<keyword evidence="2" id="KW-1185">Reference proteome</keyword>
<sequence length="297" mass="35313">MEIMYKEGMVLMTHYNCVLENILSKYTDLELKQICKTLNKTYNLYDSEEKLWNNLKFVLGNTTSEELSYLRTEVVANKVINDLIFRYYHCERVLKYYFMKNLLKLKNNIVAFEMNVGDSRVDICRINGHSYAYEIKTEYDVFERLDTQIADYSQVFDKVYLIVHKNMEKEALKHIPDHCGLITYRAEKDEVKFKYARKAICNNVDGNYLVKSLSSADSAMLLKLIGEKKIPTLKSERMELIYNKYNEQQLKIAYRKLLKSKYQIRWRFVSENFEKIIPIDIQSFFSSNLSPKLAYHK</sequence>
<dbReference type="InterPro" id="IPR047729">
    <property type="entry name" value="Sce7726-like"/>
</dbReference>